<dbReference type="RefSeq" id="XP_022659332.1">
    <property type="nucleotide sequence ID" value="XM_022803597.1"/>
</dbReference>
<proteinExistence type="predicted"/>
<accession>A0A7M7K159</accession>
<evidence type="ECO:0000313" key="2">
    <source>
        <dbReference type="EnsemblMetazoa" id="XP_022659333"/>
    </source>
</evidence>
<sequence length="102" mass="11541">MTGLKVAKGGSKTYTSVKVPKKKSFETVPLNYENETVTQYLTAKSEPDTCCRESPGYTRYREREPPRLDERWAVILAVIFLGAVVTGIMLVAYYQPYLGIKE</sequence>
<keyword evidence="1" id="KW-1133">Transmembrane helix</keyword>
<dbReference type="EnsemblMetazoa" id="XM_022803597">
    <property type="protein sequence ID" value="XP_022659332"/>
    <property type="gene ID" value="LOC111249581"/>
</dbReference>
<feature type="transmembrane region" description="Helical" evidence="1">
    <location>
        <begin position="72"/>
        <end position="94"/>
    </location>
</feature>
<protein>
    <submittedName>
        <fullName evidence="2">Uncharacterized protein</fullName>
    </submittedName>
</protein>
<dbReference type="Proteomes" id="UP000594260">
    <property type="component" value="Unplaced"/>
</dbReference>
<dbReference type="InParanoid" id="A0A7M7K159"/>
<dbReference type="AlphaFoldDB" id="A0A7M7K159"/>
<keyword evidence="1" id="KW-0472">Membrane</keyword>
<keyword evidence="1" id="KW-0812">Transmembrane</keyword>
<dbReference type="KEGG" id="vde:111249581"/>
<evidence type="ECO:0000313" key="3">
    <source>
        <dbReference type="Proteomes" id="UP000594260"/>
    </source>
</evidence>
<dbReference type="GeneID" id="111249581"/>
<organism evidence="2 3">
    <name type="scientific">Varroa destructor</name>
    <name type="common">Honeybee mite</name>
    <dbReference type="NCBI Taxonomy" id="109461"/>
    <lineage>
        <taxon>Eukaryota</taxon>
        <taxon>Metazoa</taxon>
        <taxon>Ecdysozoa</taxon>
        <taxon>Arthropoda</taxon>
        <taxon>Chelicerata</taxon>
        <taxon>Arachnida</taxon>
        <taxon>Acari</taxon>
        <taxon>Parasitiformes</taxon>
        <taxon>Mesostigmata</taxon>
        <taxon>Gamasina</taxon>
        <taxon>Dermanyssoidea</taxon>
        <taxon>Varroidae</taxon>
        <taxon>Varroa</taxon>
    </lineage>
</organism>
<keyword evidence="3" id="KW-1185">Reference proteome</keyword>
<evidence type="ECO:0000256" key="1">
    <source>
        <dbReference type="SAM" id="Phobius"/>
    </source>
</evidence>
<dbReference type="EnsemblMetazoa" id="XM_022803598">
    <property type="protein sequence ID" value="XP_022659333"/>
    <property type="gene ID" value="LOC111249581"/>
</dbReference>
<dbReference type="RefSeq" id="XP_022659333.1">
    <property type="nucleotide sequence ID" value="XM_022803598.1"/>
</dbReference>
<name>A0A7M7K159_VARDE</name>
<reference evidence="2" key="1">
    <citation type="submission" date="2021-01" db="UniProtKB">
        <authorList>
            <consortium name="EnsemblMetazoa"/>
        </authorList>
    </citation>
    <scope>IDENTIFICATION</scope>
</reference>